<evidence type="ECO:0000256" key="9">
    <source>
        <dbReference type="ARBA" id="ARBA00023002"/>
    </source>
</evidence>
<dbReference type="InterPro" id="IPR002403">
    <property type="entry name" value="Cyt_P450_E_grp-IV"/>
</dbReference>
<accession>A8P9S3</accession>
<evidence type="ECO:0000256" key="13">
    <source>
        <dbReference type="PIRSR" id="PIRSR602403-1"/>
    </source>
</evidence>
<dbReference type="GO" id="GO:0005506">
    <property type="term" value="F:iron ion binding"/>
    <property type="evidence" value="ECO:0007669"/>
    <property type="project" value="InterPro"/>
</dbReference>
<gene>
    <name evidence="14" type="ORF">CC1G_09160</name>
</gene>
<dbReference type="InterPro" id="IPR036396">
    <property type="entry name" value="Cyt_P450_sf"/>
</dbReference>
<evidence type="ECO:0000256" key="10">
    <source>
        <dbReference type="ARBA" id="ARBA00023004"/>
    </source>
</evidence>
<dbReference type="Gene3D" id="1.10.630.10">
    <property type="entry name" value="Cytochrome P450"/>
    <property type="match status" value="1"/>
</dbReference>
<dbReference type="InParanoid" id="A8P9S3"/>
<comment type="cofactor">
    <cofactor evidence="1 13">
        <name>heme</name>
        <dbReference type="ChEBI" id="CHEBI:30413"/>
    </cofactor>
</comment>
<organism evidence="14 15">
    <name type="scientific">Coprinopsis cinerea (strain Okayama-7 / 130 / ATCC MYA-4618 / FGSC 9003)</name>
    <name type="common">Inky cap fungus</name>
    <name type="synonym">Hormographiella aspergillata</name>
    <dbReference type="NCBI Taxonomy" id="240176"/>
    <lineage>
        <taxon>Eukaryota</taxon>
        <taxon>Fungi</taxon>
        <taxon>Dikarya</taxon>
        <taxon>Basidiomycota</taxon>
        <taxon>Agaricomycotina</taxon>
        <taxon>Agaricomycetes</taxon>
        <taxon>Agaricomycetidae</taxon>
        <taxon>Agaricales</taxon>
        <taxon>Agaricineae</taxon>
        <taxon>Psathyrellaceae</taxon>
        <taxon>Coprinopsis</taxon>
    </lineage>
</organism>
<dbReference type="EMBL" id="AACS02000002">
    <property type="protein sequence ID" value="EAU81974.2"/>
    <property type="molecule type" value="Genomic_DNA"/>
</dbReference>
<comment type="similarity">
    <text evidence="4">Belongs to the cytochrome P450 family.</text>
</comment>
<comment type="pathway">
    <text evidence="3">Secondary metabolite biosynthesis; terpenoid biosynthesis.</text>
</comment>
<keyword evidence="6" id="KW-0812">Transmembrane</keyword>
<keyword evidence="15" id="KW-1185">Reference proteome</keyword>
<dbReference type="GeneID" id="6016446"/>
<dbReference type="GO" id="GO:0020037">
    <property type="term" value="F:heme binding"/>
    <property type="evidence" value="ECO:0007669"/>
    <property type="project" value="InterPro"/>
</dbReference>
<evidence type="ECO:0000256" key="7">
    <source>
        <dbReference type="ARBA" id="ARBA00022723"/>
    </source>
</evidence>
<dbReference type="PRINTS" id="PR00465">
    <property type="entry name" value="EP450IV"/>
</dbReference>
<feature type="binding site" description="axial binding residue" evidence="13">
    <location>
        <position position="449"/>
    </location>
    <ligand>
        <name>heme</name>
        <dbReference type="ChEBI" id="CHEBI:30413"/>
    </ligand>
    <ligandPart>
        <name>Fe</name>
        <dbReference type="ChEBI" id="CHEBI:18248"/>
    </ligandPart>
</feature>
<comment type="caution">
    <text evidence="14">The sequence shown here is derived from an EMBL/GenBank/DDBJ whole genome shotgun (WGS) entry which is preliminary data.</text>
</comment>
<dbReference type="GO" id="GO:0004497">
    <property type="term" value="F:monooxygenase activity"/>
    <property type="evidence" value="ECO:0007669"/>
    <property type="project" value="UniProtKB-KW"/>
</dbReference>
<evidence type="ECO:0000256" key="6">
    <source>
        <dbReference type="ARBA" id="ARBA00022692"/>
    </source>
</evidence>
<dbReference type="RefSeq" id="XP_001839826.2">
    <property type="nucleotide sequence ID" value="XM_001839774.2"/>
</dbReference>
<keyword evidence="12" id="KW-0472">Membrane</keyword>
<evidence type="ECO:0000256" key="1">
    <source>
        <dbReference type="ARBA" id="ARBA00001971"/>
    </source>
</evidence>
<evidence type="ECO:0000256" key="2">
    <source>
        <dbReference type="ARBA" id="ARBA00004370"/>
    </source>
</evidence>
<evidence type="ECO:0000256" key="12">
    <source>
        <dbReference type="ARBA" id="ARBA00023136"/>
    </source>
</evidence>
<reference evidence="14 15" key="1">
    <citation type="journal article" date="2010" name="Proc. Natl. Acad. Sci. U.S.A.">
        <title>Insights into evolution of multicellular fungi from the assembled chromosomes of the mushroom Coprinopsis cinerea (Coprinus cinereus).</title>
        <authorList>
            <person name="Stajich J.E."/>
            <person name="Wilke S.K."/>
            <person name="Ahren D."/>
            <person name="Au C.H."/>
            <person name="Birren B.W."/>
            <person name="Borodovsky M."/>
            <person name="Burns C."/>
            <person name="Canback B."/>
            <person name="Casselton L.A."/>
            <person name="Cheng C.K."/>
            <person name="Deng J."/>
            <person name="Dietrich F.S."/>
            <person name="Fargo D.C."/>
            <person name="Farman M.L."/>
            <person name="Gathman A.C."/>
            <person name="Goldberg J."/>
            <person name="Guigo R."/>
            <person name="Hoegger P.J."/>
            <person name="Hooker J.B."/>
            <person name="Huggins A."/>
            <person name="James T.Y."/>
            <person name="Kamada T."/>
            <person name="Kilaru S."/>
            <person name="Kodira C."/>
            <person name="Kues U."/>
            <person name="Kupfer D."/>
            <person name="Kwan H.S."/>
            <person name="Lomsadze A."/>
            <person name="Li W."/>
            <person name="Lilly W.W."/>
            <person name="Ma L.J."/>
            <person name="Mackey A.J."/>
            <person name="Manning G."/>
            <person name="Martin F."/>
            <person name="Muraguchi H."/>
            <person name="Natvig D.O."/>
            <person name="Palmerini H."/>
            <person name="Ramesh M.A."/>
            <person name="Rehmeyer C.J."/>
            <person name="Roe B.A."/>
            <person name="Shenoy N."/>
            <person name="Stanke M."/>
            <person name="Ter-Hovhannisyan V."/>
            <person name="Tunlid A."/>
            <person name="Velagapudi R."/>
            <person name="Vision T.J."/>
            <person name="Zeng Q."/>
            <person name="Zolan M.E."/>
            <person name="Pukkila P.J."/>
        </authorList>
    </citation>
    <scope>NUCLEOTIDE SEQUENCE [LARGE SCALE GENOMIC DNA]</scope>
    <source>
        <strain evidence="15">Okayama-7 / 130 / ATCC MYA-4618 / FGSC 9003</strain>
    </source>
</reference>
<dbReference type="OrthoDB" id="1470350at2759"/>
<dbReference type="GO" id="GO:0016020">
    <property type="term" value="C:membrane"/>
    <property type="evidence" value="ECO:0007669"/>
    <property type="project" value="UniProtKB-SubCell"/>
</dbReference>
<dbReference type="OMA" id="WKHQRRT"/>
<proteinExistence type="inferred from homology"/>
<evidence type="ECO:0000313" key="14">
    <source>
        <dbReference type="EMBL" id="EAU81974.2"/>
    </source>
</evidence>
<evidence type="ECO:0000256" key="3">
    <source>
        <dbReference type="ARBA" id="ARBA00004721"/>
    </source>
</evidence>
<dbReference type="InterPro" id="IPR050121">
    <property type="entry name" value="Cytochrome_P450_monoxygenase"/>
</dbReference>
<dbReference type="eggNOG" id="KOG0157">
    <property type="taxonomic scope" value="Eukaryota"/>
</dbReference>
<keyword evidence="11" id="KW-0503">Monooxygenase</keyword>
<keyword evidence="7 13" id="KW-0479">Metal-binding</keyword>
<dbReference type="SUPFAM" id="SSF48264">
    <property type="entry name" value="Cytochrome P450"/>
    <property type="match status" value="1"/>
</dbReference>
<keyword evidence="10 13" id="KW-0408">Iron</keyword>
<sequence>MSAQLLTSLVATFGAYGLYKLITFFYGEWTSPIRILPGPPSPSWFYGNLKEIWQSEKSAVHEKWVKEHGPTITYKALFGKPEPSRYSLSRILGTGVLVVEGEQHKQQRRVMNPAFGALQVRELTEIFVDKSLRDIWMNEISKEGDKAKVDALSWLSRLTLDVIGLAGFSYQFNALSNDPEKNELNRAFAKIFNTNSQVSLSVIVPRLIPALRWIPVENDAETRQARQTMDRIGRELLDSSKAKLAKSGTVEKDSLRSKDLLTLLLRANMATDLPEHQRMSDEDVLAQVPTFLVAGHETTSTATTWALFALCDKLELQQKLREELLTVSTDNPTMDELNALPYLDAVVRETLRLHPPVVATMRAAIADDVIPLGVPFTDRNGKVHDSIQIREGQTILIPIAMVNRIESLWGPDAHEYRPERWLGKLPDAVSGIPNIWGNTLSFLAGPRACIGYRFSLVETKAILFTLLRAFEFELAVPVEDIGQKATIVQRPILRSDPKAGNQLPLYIRPVQRT</sequence>
<dbReference type="VEuPathDB" id="FungiDB:CC1G_09160"/>
<dbReference type="Proteomes" id="UP000001861">
    <property type="component" value="Unassembled WGS sequence"/>
</dbReference>
<evidence type="ECO:0000256" key="4">
    <source>
        <dbReference type="ARBA" id="ARBA00010617"/>
    </source>
</evidence>
<dbReference type="InterPro" id="IPR001128">
    <property type="entry name" value="Cyt_P450"/>
</dbReference>
<name>A8P9S3_COPC7</name>
<dbReference type="PANTHER" id="PTHR24305:SF166">
    <property type="entry name" value="CYTOCHROME P450 12A4, MITOCHONDRIAL-RELATED"/>
    <property type="match status" value="1"/>
</dbReference>
<keyword evidence="8" id="KW-1133">Transmembrane helix</keyword>
<evidence type="ECO:0000256" key="11">
    <source>
        <dbReference type="ARBA" id="ARBA00023033"/>
    </source>
</evidence>
<dbReference type="KEGG" id="cci:CC1G_09160"/>
<evidence type="ECO:0000256" key="5">
    <source>
        <dbReference type="ARBA" id="ARBA00022617"/>
    </source>
</evidence>
<evidence type="ECO:0000256" key="8">
    <source>
        <dbReference type="ARBA" id="ARBA00022989"/>
    </source>
</evidence>
<dbReference type="AlphaFoldDB" id="A8P9S3"/>
<dbReference type="PANTHER" id="PTHR24305">
    <property type="entry name" value="CYTOCHROME P450"/>
    <property type="match status" value="1"/>
</dbReference>
<evidence type="ECO:0000313" key="15">
    <source>
        <dbReference type="Proteomes" id="UP000001861"/>
    </source>
</evidence>
<comment type="subcellular location">
    <subcellularLocation>
        <location evidence="2">Membrane</location>
    </subcellularLocation>
</comment>
<protein>
    <submittedName>
        <fullName evidence="14">Cytochrome P450</fullName>
    </submittedName>
</protein>
<keyword evidence="5 13" id="KW-0349">Heme</keyword>
<dbReference type="CDD" id="cd11069">
    <property type="entry name" value="CYP_FUM15-like"/>
    <property type="match status" value="1"/>
</dbReference>
<dbReference type="GO" id="GO:0016705">
    <property type="term" value="F:oxidoreductase activity, acting on paired donors, with incorporation or reduction of molecular oxygen"/>
    <property type="evidence" value="ECO:0007669"/>
    <property type="project" value="InterPro"/>
</dbReference>
<dbReference type="PRINTS" id="PR00385">
    <property type="entry name" value="P450"/>
</dbReference>
<dbReference type="STRING" id="240176.A8P9S3"/>
<dbReference type="HOGENOM" id="CLU_001570_5_11_1"/>
<dbReference type="Pfam" id="PF00067">
    <property type="entry name" value="p450"/>
    <property type="match status" value="1"/>
</dbReference>
<keyword evidence="9" id="KW-0560">Oxidoreductase</keyword>